<evidence type="ECO:0000259" key="2">
    <source>
        <dbReference type="PROSITE" id="PS50948"/>
    </source>
</evidence>
<organism evidence="3 4">
    <name type="scientific">Rhodopseudomonas palustris</name>
    <dbReference type="NCBI Taxonomy" id="1076"/>
    <lineage>
        <taxon>Bacteria</taxon>
        <taxon>Pseudomonadati</taxon>
        <taxon>Pseudomonadota</taxon>
        <taxon>Alphaproteobacteria</taxon>
        <taxon>Hyphomicrobiales</taxon>
        <taxon>Nitrobacteraceae</taxon>
        <taxon>Rhodopseudomonas</taxon>
    </lineage>
</organism>
<dbReference type="Pfam" id="PF00656">
    <property type="entry name" value="Peptidase_C14"/>
    <property type="match status" value="1"/>
</dbReference>
<dbReference type="PROSITE" id="PS50948">
    <property type="entry name" value="PAN"/>
    <property type="match status" value="1"/>
</dbReference>
<evidence type="ECO:0000313" key="4">
    <source>
        <dbReference type="Proteomes" id="UP000032515"/>
    </source>
</evidence>
<name>A0A0D7EX63_RHOPL</name>
<feature type="region of interest" description="Disordered" evidence="1">
    <location>
        <begin position="464"/>
        <end position="505"/>
    </location>
</feature>
<sequence>MSKLGVVVFGASTYEFHPELFNERFANSAREVASILADPTIVADREVEVLNLFDQPLNPGEVEIRIHDFVAQDKHDYVVYYCGHGDVGRREGDYRIFLRSSRRDRRNGSLLDIVGLIRDLQVNAAQKRVYFVLDCCFSGTAVAELQETMDAGCTEALIDRSLTEATQSGTAVLSSSGSRGVALAKKDDRLSLFTGALVRCLKEGVYHKSHSPMLSWLDVKDEIVRMTRDRLGPDAPVPKLTNLSDDPGDLTRLAFFVNRAYVAQASVGGGWLSSPDQKASEHLYWKSISNSDDCPAVLLEDFLAKFPDGTFAPLARLLLERQIDRMSAPALEQHLRDYQASVARGRIVTRLMVLNCEDSKQSAIGRATPPGFAETPAAQAPPPIAAETKQGSGAPPPESEPSAVKTADDSAKQPPAQVQEDPGSDGARRGRWPGRMLVPSAIAFSGALLAAAWIVFGNRTPQPPDPPILPAANALPSKQPTQVASQPATPLPQPEAPTSQRDSAELTSQIELTQLTLGGYDEALLTHCIRSCRSDAAKAEAERRISVIGREKTSYQAARGDPARLQAYLRTCVVCKFKTETSSELAQLARRNSFMAIANRDMDGGDIIEAGSLLMLRDTSQGECEARCRARRDCVAVSFDRWNNSCYLKDTVIPLTLDPHSVTMIRADQQTPGSVPATERFCAYNNSLLTGEGQPAFSVPSPRACEISCGSDRACVAYSFMKVAKLCLKFSTTSNREKGVDAVSAVKTQRSCN</sequence>
<dbReference type="Pfam" id="PF00024">
    <property type="entry name" value="PAN_1"/>
    <property type="match status" value="1"/>
</dbReference>
<dbReference type="GO" id="GO:0004197">
    <property type="term" value="F:cysteine-type endopeptidase activity"/>
    <property type="evidence" value="ECO:0007669"/>
    <property type="project" value="InterPro"/>
</dbReference>
<dbReference type="Gene3D" id="3.50.4.10">
    <property type="entry name" value="Hepatocyte Growth Factor"/>
    <property type="match status" value="1"/>
</dbReference>
<evidence type="ECO:0000256" key="1">
    <source>
        <dbReference type="SAM" id="MobiDB-lite"/>
    </source>
</evidence>
<dbReference type="GO" id="GO:0006508">
    <property type="term" value="P:proteolysis"/>
    <property type="evidence" value="ECO:0007669"/>
    <property type="project" value="InterPro"/>
</dbReference>
<feature type="domain" description="Apple" evidence="2">
    <location>
        <begin position="682"/>
        <end position="752"/>
    </location>
</feature>
<comment type="caution">
    <text evidence="3">The sequence shown here is derived from an EMBL/GenBank/DDBJ whole genome shotgun (WGS) entry which is preliminary data.</text>
</comment>
<dbReference type="EMBL" id="JXXE01000201">
    <property type="protein sequence ID" value="KIZ44037.1"/>
    <property type="molecule type" value="Genomic_DNA"/>
</dbReference>
<dbReference type="InterPro" id="IPR011600">
    <property type="entry name" value="Pept_C14_caspase"/>
</dbReference>
<dbReference type="Gene3D" id="3.40.50.1460">
    <property type="match status" value="1"/>
</dbReference>
<protein>
    <recommendedName>
        <fullName evidence="2">Apple domain-containing protein</fullName>
    </recommendedName>
</protein>
<proteinExistence type="predicted"/>
<dbReference type="RefSeq" id="WP_044409684.1">
    <property type="nucleotide sequence ID" value="NZ_JXXE01000201.1"/>
</dbReference>
<dbReference type="InterPro" id="IPR003609">
    <property type="entry name" value="Pan_app"/>
</dbReference>
<evidence type="ECO:0000313" key="3">
    <source>
        <dbReference type="EMBL" id="KIZ44037.1"/>
    </source>
</evidence>
<reference evidence="3 4" key="1">
    <citation type="submission" date="2014-11" db="EMBL/GenBank/DDBJ databases">
        <title>Genomics and ecophysiology of heterotrophic nitrogen fixing bacteria isolated from estuarine surface water.</title>
        <authorList>
            <person name="Bentzon-Tilia M."/>
            <person name="Severin I."/>
            <person name="Hansen L.H."/>
            <person name="Riemann L."/>
        </authorList>
    </citation>
    <scope>NUCLEOTIDE SEQUENCE [LARGE SCALE GENOMIC DNA]</scope>
    <source>
        <strain evidence="3 4">BAL398</strain>
    </source>
</reference>
<feature type="region of interest" description="Disordered" evidence="1">
    <location>
        <begin position="365"/>
        <end position="432"/>
    </location>
</feature>
<gene>
    <name evidence="3" type="ORF">OO17_10325</name>
</gene>
<feature type="compositionally biased region" description="Polar residues" evidence="1">
    <location>
        <begin position="496"/>
        <end position="505"/>
    </location>
</feature>
<dbReference type="OrthoDB" id="321999at2"/>
<accession>A0A0D7EX63</accession>
<feature type="compositionally biased region" description="Polar residues" evidence="1">
    <location>
        <begin position="478"/>
        <end position="488"/>
    </location>
</feature>
<dbReference type="AlphaFoldDB" id="A0A0D7EX63"/>
<dbReference type="PATRIC" id="fig|1076.23.peg.1461"/>
<dbReference type="Proteomes" id="UP000032515">
    <property type="component" value="Unassembled WGS sequence"/>
</dbReference>
<dbReference type="Pfam" id="PF14295">
    <property type="entry name" value="PAN_4"/>
    <property type="match status" value="1"/>
</dbReference>